<dbReference type="SUPFAM" id="SSF144122">
    <property type="entry name" value="Tim10-like"/>
    <property type="match status" value="1"/>
</dbReference>
<name>A0A0L0T6L3_ALLM3</name>
<organism evidence="13 14">
    <name type="scientific">Allomyces macrogynus (strain ATCC 38327)</name>
    <name type="common">Allomyces javanicus var. macrogynus</name>
    <dbReference type="NCBI Taxonomy" id="578462"/>
    <lineage>
        <taxon>Eukaryota</taxon>
        <taxon>Fungi</taxon>
        <taxon>Fungi incertae sedis</taxon>
        <taxon>Blastocladiomycota</taxon>
        <taxon>Blastocladiomycetes</taxon>
        <taxon>Blastocladiales</taxon>
        <taxon>Blastocladiaceae</taxon>
        <taxon>Allomyces</taxon>
    </lineage>
</organism>
<keyword evidence="2 10" id="KW-0813">Transport</keyword>
<comment type="similarity">
    <text evidence="1 10">Belongs to the small Tim family.</text>
</comment>
<dbReference type="Gene3D" id="1.10.287.810">
    <property type="entry name" value="Mitochondrial import inner membrane translocase subunit tim13 like domains"/>
    <property type="match status" value="1"/>
</dbReference>
<keyword evidence="4 10" id="KW-0999">Mitochondrion inner membrane</keyword>
<dbReference type="PANTHER" id="PTHR11038:SF16">
    <property type="entry name" value="MITOCHONDRIAL IMPORT INNER MEMBRANE TRANSLOCASE SUBUNIT TIM10"/>
    <property type="match status" value="1"/>
</dbReference>
<dbReference type="STRING" id="578462.A0A0L0T6L3"/>
<comment type="subcellular location">
    <subcellularLocation>
        <location evidence="10">Mitochondrion inner membrane</location>
        <topology evidence="10">Peripheral membrane protein</topology>
        <orientation evidence="10">Intermembrane side</orientation>
    </subcellularLocation>
</comment>
<keyword evidence="14" id="KW-1185">Reference proteome</keyword>
<dbReference type="Proteomes" id="UP000054350">
    <property type="component" value="Unassembled WGS sequence"/>
</dbReference>
<dbReference type="PANTHER" id="PTHR11038">
    <property type="entry name" value="MITOCHONDRIAL IMPORT INNER MEMBRANE TRANSLOCASE SUBUNIT TIM10"/>
    <property type="match status" value="1"/>
</dbReference>
<evidence type="ECO:0000256" key="6">
    <source>
        <dbReference type="ARBA" id="ARBA00022927"/>
    </source>
</evidence>
<evidence type="ECO:0000256" key="7">
    <source>
        <dbReference type="ARBA" id="ARBA00023010"/>
    </source>
</evidence>
<evidence type="ECO:0000313" key="14">
    <source>
        <dbReference type="Proteomes" id="UP000054350"/>
    </source>
</evidence>
<dbReference type="OrthoDB" id="274922at2759"/>
<reference evidence="14" key="2">
    <citation type="submission" date="2009-11" db="EMBL/GenBank/DDBJ databases">
        <title>The Genome Sequence of Allomyces macrogynus strain ATCC 38327.</title>
        <authorList>
            <consortium name="The Broad Institute Genome Sequencing Platform"/>
            <person name="Russ C."/>
            <person name="Cuomo C."/>
            <person name="Shea T."/>
            <person name="Young S.K."/>
            <person name="Zeng Q."/>
            <person name="Koehrsen M."/>
            <person name="Haas B."/>
            <person name="Borodovsky M."/>
            <person name="Guigo R."/>
            <person name="Alvarado L."/>
            <person name="Berlin A."/>
            <person name="Borenstein D."/>
            <person name="Chen Z."/>
            <person name="Engels R."/>
            <person name="Freedman E."/>
            <person name="Gellesch M."/>
            <person name="Goldberg J."/>
            <person name="Griggs A."/>
            <person name="Gujja S."/>
            <person name="Heiman D."/>
            <person name="Hepburn T."/>
            <person name="Howarth C."/>
            <person name="Jen D."/>
            <person name="Larson L."/>
            <person name="Lewis B."/>
            <person name="Mehta T."/>
            <person name="Park D."/>
            <person name="Pearson M."/>
            <person name="Roberts A."/>
            <person name="Saif S."/>
            <person name="Shenoy N."/>
            <person name="Sisk P."/>
            <person name="Stolte C."/>
            <person name="Sykes S."/>
            <person name="Walk T."/>
            <person name="White J."/>
            <person name="Yandava C."/>
            <person name="Burger G."/>
            <person name="Gray M.W."/>
            <person name="Holland P.W.H."/>
            <person name="King N."/>
            <person name="Lang F.B.F."/>
            <person name="Roger A.J."/>
            <person name="Ruiz-Trillo I."/>
            <person name="Lander E."/>
            <person name="Nusbaum C."/>
        </authorList>
    </citation>
    <scope>NUCLEOTIDE SEQUENCE [LARGE SCALE GENOMIC DNA]</scope>
    <source>
        <strain evidence="14">ATCC 38327</strain>
    </source>
</reference>
<evidence type="ECO:0000256" key="10">
    <source>
        <dbReference type="RuleBase" id="RU367043"/>
    </source>
</evidence>
<keyword evidence="10" id="KW-0143">Chaperone</keyword>
<evidence type="ECO:0000256" key="2">
    <source>
        <dbReference type="ARBA" id="ARBA00022448"/>
    </source>
</evidence>
<dbReference type="VEuPathDB" id="FungiDB:AMAG_15169"/>
<dbReference type="Pfam" id="PF02953">
    <property type="entry name" value="zf-Tim10_DDP"/>
    <property type="match status" value="1"/>
</dbReference>
<keyword evidence="8 10" id="KW-0496">Mitochondrion</keyword>
<dbReference type="GO" id="GO:0045039">
    <property type="term" value="P:protein insertion into mitochondrial inner membrane"/>
    <property type="evidence" value="ECO:0007669"/>
    <property type="project" value="TreeGrafter"/>
</dbReference>
<evidence type="ECO:0000256" key="8">
    <source>
        <dbReference type="ARBA" id="ARBA00023128"/>
    </source>
</evidence>
<evidence type="ECO:0000256" key="5">
    <source>
        <dbReference type="ARBA" id="ARBA00022833"/>
    </source>
</evidence>
<sequence>MSFLRAAGGQSMEQSQMAANLAMAEREMEMMGDMFHRLSQLCHSKCISPRYLEEHLSKGESVCTDRCVAKFFDVSAMVGKMLSDRGEAMAAAAAAMPQQ</sequence>
<keyword evidence="7 10" id="KW-0811">Translocation</keyword>
<dbReference type="InterPro" id="IPR035427">
    <property type="entry name" value="Tim10-like_dom_sf"/>
</dbReference>
<dbReference type="GO" id="GO:0015031">
    <property type="term" value="P:protein transport"/>
    <property type="evidence" value="ECO:0007669"/>
    <property type="project" value="UniProtKB-KW"/>
</dbReference>
<dbReference type="EMBL" id="GG745351">
    <property type="protein sequence ID" value="KNE66840.1"/>
    <property type="molecule type" value="Genomic_DNA"/>
</dbReference>
<dbReference type="eggNOG" id="KOG3480">
    <property type="taxonomic scope" value="Eukaryota"/>
</dbReference>
<proteinExistence type="inferred from homology"/>
<feature type="domain" description="Tim10-like" evidence="11">
    <location>
        <begin position="22"/>
        <end position="82"/>
    </location>
</feature>
<comment type="function">
    <text evidence="10">Mitochondrial intermembrane chaperone that participates in the import and insertion of some multi-pass transmembrane proteins into the mitochondrial inner membrane. Also required for the transfer of beta-barrel precursors from the TOM complex to the sorting and assembly machinery (SAM complex) of the outer membrane. Acts as a chaperone-like protein that protects the hydrophobic precursors from aggregation and guide them through the mitochondrial intermembrane space.</text>
</comment>
<keyword evidence="6 10" id="KW-0653">Protein transport</keyword>
<evidence type="ECO:0000313" key="13">
    <source>
        <dbReference type="EMBL" id="KNE70199.1"/>
    </source>
</evidence>
<evidence type="ECO:0000256" key="4">
    <source>
        <dbReference type="ARBA" id="ARBA00022792"/>
    </source>
</evidence>
<dbReference type="GO" id="GO:0046872">
    <property type="term" value="F:metal ion binding"/>
    <property type="evidence" value="ECO:0007669"/>
    <property type="project" value="UniProtKB-KW"/>
</dbReference>
<dbReference type="InterPro" id="IPR004217">
    <property type="entry name" value="Tim10-like"/>
</dbReference>
<keyword evidence="9 10" id="KW-1015">Disulfide bond</keyword>
<evidence type="ECO:0000259" key="11">
    <source>
        <dbReference type="Pfam" id="PF02953"/>
    </source>
</evidence>
<keyword evidence="4 10" id="KW-0472">Membrane</keyword>
<evidence type="ECO:0000256" key="1">
    <source>
        <dbReference type="ARBA" id="ARBA00006720"/>
    </source>
</evidence>
<protein>
    <recommendedName>
        <fullName evidence="10">Mitochondrial import inner membrane translocase subunit</fullName>
    </recommendedName>
</protein>
<keyword evidence="5" id="KW-0862">Zinc</keyword>
<dbReference type="GO" id="GO:0005743">
    <property type="term" value="C:mitochondrial inner membrane"/>
    <property type="evidence" value="ECO:0007669"/>
    <property type="project" value="UniProtKB-SubCell"/>
</dbReference>
<dbReference type="OMA" id="VGENMQK"/>
<keyword evidence="3" id="KW-0479">Metal-binding</keyword>
<accession>A0A0L0T6L3</accession>
<reference evidence="13 14" key="1">
    <citation type="submission" date="2009-11" db="EMBL/GenBank/DDBJ databases">
        <title>Annotation of Allomyces macrogynus ATCC 38327.</title>
        <authorList>
            <consortium name="The Broad Institute Genome Sequencing Platform"/>
            <person name="Russ C."/>
            <person name="Cuomo C."/>
            <person name="Burger G."/>
            <person name="Gray M.W."/>
            <person name="Holland P.W.H."/>
            <person name="King N."/>
            <person name="Lang F.B.F."/>
            <person name="Roger A.J."/>
            <person name="Ruiz-Trillo I."/>
            <person name="Young S.K."/>
            <person name="Zeng Q."/>
            <person name="Gargeya S."/>
            <person name="Fitzgerald M."/>
            <person name="Haas B."/>
            <person name="Abouelleil A."/>
            <person name="Alvarado L."/>
            <person name="Arachchi H.M."/>
            <person name="Berlin A."/>
            <person name="Chapman S.B."/>
            <person name="Gearin G."/>
            <person name="Goldberg J."/>
            <person name="Griggs A."/>
            <person name="Gujja S."/>
            <person name="Hansen M."/>
            <person name="Heiman D."/>
            <person name="Howarth C."/>
            <person name="Larimer J."/>
            <person name="Lui A."/>
            <person name="MacDonald P.J.P."/>
            <person name="McCowen C."/>
            <person name="Montmayeur A."/>
            <person name="Murphy C."/>
            <person name="Neiman D."/>
            <person name="Pearson M."/>
            <person name="Priest M."/>
            <person name="Roberts A."/>
            <person name="Saif S."/>
            <person name="Shea T."/>
            <person name="Sisk P."/>
            <person name="Stolte C."/>
            <person name="Sykes S."/>
            <person name="Wortman J."/>
            <person name="Nusbaum C."/>
            <person name="Birren B."/>
        </authorList>
    </citation>
    <scope>NUCLEOTIDE SEQUENCE [LARGE SCALE GENOMIC DNA]</scope>
    <source>
        <strain evidence="13 14">ATCC 38327</strain>
    </source>
</reference>
<evidence type="ECO:0000256" key="3">
    <source>
        <dbReference type="ARBA" id="ARBA00022723"/>
    </source>
</evidence>
<gene>
    <name evidence="12" type="ORF">AMAG_11323</name>
    <name evidence="13" type="ORF">AMAG_15169</name>
</gene>
<dbReference type="EMBL" id="GG745364">
    <property type="protein sequence ID" value="KNE70199.1"/>
    <property type="molecule type" value="Genomic_DNA"/>
</dbReference>
<evidence type="ECO:0000256" key="9">
    <source>
        <dbReference type="ARBA" id="ARBA00023157"/>
    </source>
</evidence>
<evidence type="ECO:0000313" key="12">
    <source>
        <dbReference type="EMBL" id="KNE66840.1"/>
    </source>
</evidence>
<comment type="subunit">
    <text evidence="10">Heterohexamer.</text>
</comment>
<comment type="domain">
    <text evidence="10">The twin CX3C motif contains 4 conserved Cys residues that form 2 disulfide bonds in the mitochondrial intermembrane space.</text>
</comment>
<dbReference type="AlphaFoldDB" id="A0A0L0T6L3"/>
<dbReference type="VEuPathDB" id="FungiDB:AMAG_11323"/>